<evidence type="ECO:0000313" key="3">
    <source>
        <dbReference type="Proteomes" id="UP000001302"/>
    </source>
</evidence>
<dbReference type="RefSeq" id="WP_013301753.1">
    <property type="nucleotide sequence ID" value="NC_014414.1"/>
</dbReference>
<reference evidence="3" key="1">
    <citation type="submission" date="2010-08" db="EMBL/GenBank/DDBJ databases">
        <title>Genome sequence of Parvularcula bermudensis HTCC2503.</title>
        <authorList>
            <person name="Kang D.-M."/>
            <person name="Oh H.-M."/>
            <person name="Cho J.-C."/>
        </authorList>
    </citation>
    <scope>NUCLEOTIDE SEQUENCE [LARGE SCALE GENOMIC DNA]</scope>
    <source>
        <strain evidence="3">ATCC BAA-594 / HTCC2503 / KCTC 12087</strain>
    </source>
</reference>
<evidence type="ECO:0000256" key="1">
    <source>
        <dbReference type="SAM" id="Phobius"/>
    </source>
</evidence>
<dbReference type="Proteomes" id="UP000001302">
    <property type="component" value="Chromosome"/>
</dbReference>
<dbReference type="eggNOG" id="COG1277">
    <property type="taxonomic scope" value="Bacteria"/>
</dbReference>
<organism evidence="2 3">
    <name type="scientific">Parvularcula bermudensis (strain ATCC BAA-594 / HTCC2503 / KCTC 12087)</name>
    <dbReference type="NCBI Taxonomy" id="314260"/>
    <lineage>
        <taxon>Bacteria</taxon>
        <taxon>Pseudomonadati</taxon>
        <taxon>Pseudomonadota</taxon>
        <taxon>Alphaproteobacteria</taxon>
        <taxon>Parvularculales</taxon>
        <taxon>Parvularculaceae</taxon>
        <taxon>Parvularcula</taxon>
    </lineage>
</organism>
<dbReference type="HOGENOM" id="CLU_042403_0_0_5"/>
<dbReference type="KEGG" id="pbr:PB2503_00040"/>
<evidence type="ECO:0000313" key="2">
    <source>
        <dbReference type="EMBL" id="ADM10779.1"/>
    </source>
</evidence>
<keyword evidence="3" id="KW-1185">Reference proteome</keyword>
<keyword evidence="1" id="KW-0812">Transmembrane</keyword>
<reference evidence="2 3" key="2">
    <citation type="journal article" date="2011" name="J. Bacteriol.">
        <title>Complete genome sequence of strain HTCC2503T of Parvularcula bermudensis, the type species of the order "Parvularculales" in the class Alphaproteobacteria.</title>
        <authorList>
            <person name="Oh H.M."/>
            <person name="Kang I."/>
            <person name="Vergin K.L."/>
            <person name="Kang D."/>
            <person name="Rhee K.H."/>
            <person name="Giovannoni S.J."/>
            <person name="Cho J.C."/>
        </authorList>
    </citation>
    <scope>NUCLEOTIDE SEQUENCE [LARGE SCALE GENOMIC DNA]</scope>
    <source>
        <strain evidence="3">ATCC BAA-594 / HTCC2503 / KCTC 12087</strain>
    </source>
</reference>
<protein>
    <recommendedName>
        <fullName evidence="4">DUF3526 domain-containing protein</fullName>
    </recommendedName>
</protein>
<feature type="transmembrane region" description="Helical" evidence="1">
    <location>
        <begin position="119"/>
        <end position="138"/>
    </location>
</feature>
<proteinExistence type="predicted"/>
<dbReference type="EMBL" id="CP002156">
    <property type="protein sequence ID" value="ADM10779.1"/>
    <property type="molecule type" value="Genomic_DNA"/>
</dbReference>
<accession>E0THW8</accession>
<dbReference type="AlphaFoldDB" id="E0THW8"/>
<feature type="transmembrane region" description="Helical" evidence="1">
    <location>
        <begin position="167"/>
        <end position="187"/>
    </location>
</feature>
<dbReference type="Pfam" id="PF12040">
    <property type="entry name" value="DUF3526"/>
    <property type="match status" value="1"/>
</dbReference>
<keyword evidence="1" id="KW-1133">Transmembrane helix</keyword>
<dbReference type="STRING" id="314260.PB2503_00040"/>
<name>E0THW8_PARBH</name>
<feature type="transmembrane region" description="Helical" evidence="1">
    <location>
        <begin position="7"/>
        <end position="26"/>
    </location>
</feature>
<sequence>MLRDRSVIVWLLIVLFLSSFAVWSGLSEVAEQRATIDELIEMDREGRTAQLAKQEDWGGAAYYGFYLTYDPPSDFAFAAMGQRDAAPWKHRVRMLALEGQIYESDVGNPVLALVGRFDFAFLVAVVVPLILIVMLYDLQATERSVGRYELLTATAGSDGSLWRLRSLLRAAALILCLLIPLLIGGLVDGTSPGRLFLAVAVVIGSVGVWWAVCLWFAARQQPAPVILASLLGVWALLVIVFPAAGKILIEQSIQVPTGGEIIMTQREAVNDAWDLPKEATMTAFLERHPEWADFAAVERAFEWKWYFAFQQVGDQKAEALSEAYRNGRAARDRMAGRLALFSPPALVERRFQRIAGTDAGAMLDYEDRVRAFHADLRAFFYPKLFREEPFDYEALDDLPTYDAS</sequence>
<dbReference type="InterPro" id="IPR021913">
    <property type="entry name" value="DUF3526"/>
</dbReference>
<evidence type="ECO:0008006" key="4">
    <source>
        <dbReference type="Google" id="ProtNLM"/>
    </source>
</evidence>
<feature type="transmembrane region" description="Helical" evidence="1">
    <location>
        <begin position="193"/>
        <end position="218"/>
    </location>
</feature>
<keyword evidence="1" id="KW-0472">Membrane</keyword>
<feature type="transmembrane region" description="Helical" evidence="1">
    <location>
        <begin position="225"/>
        <end position="244"/>
    </location>
</feature>
<gene>
    <name evidence="2" type="ordered locus">PB2503_00040</name>
</gene>